<dbReference type="Gene3D" id="1.25.40.20">
    <property type="entry name" value="Ankyrin repeat-containing domain"/>
    <property type="match status" value="1"/>
</dbReference>
<reference evidence="1 2" key="1">
    <citation type="submission" date="2023-09" db="EMBL/GenBank/DDBJ databases">
        <title>Pangenome analysis of Batrachochytrium dendrobatidis and related Chytrids.</title>
        <authorList>
            <person name="Yacoub M.N."/>
            <person name="Stajich J.E."/>
            <person name="James T.Y."/>
        </authorList>
    </citation>
    <scope>NUCLEOTIDE SEQUENCE [LARGE SCALE GENOMIC DNA]</scope>
    <source>
        <strain evidence="1 2">JEL0888</strain>
    </source>
</reference>
<comment type="caution">
    <text evidence="1">The sequence shown here is derived from an EMBL/GenBank/DDBJ whole genome shotgun (WGS) entry which is preliminary data.</text>
</comment>
<organism evidence="1 2">
    <name type="scientific">Polyrhizophydium stewartii</name>
    <dbReference type="NCBI Taxonomy" id="2732419"/>
    <lineage>
        <taxon>Eukaryota</taxon>
        <taxon>Fungi</taxon>
        <taxon>Fungi incertae sedis</taxon>
        <taxon>Chytridiomycota</taxon>
        <taxon>Chytridiomycota incertae sedis</taxon>
        <taxon>Chytridiomycetes</taxon>
        <taxon>Rhizophydiales</taxon>
        <taxon>Rhizophydiales incertae sedis</taxon>
        <taxon>Polyrhizophydium</taxon>
    </lineage>
</organism>
<protein>
    <recommendedName>
        <fullName evidence="3">Ankyrin repeat protein</fullName>
    </recommendedName>
</protein>
<dbReference type="PANTHER" id="PTHR46586:SF3">
    <property type="entry name" value="ANKYRIN REPEAT-CONTAINING PROTEIN"/>
    <property type="match status" value="1"/>
</dbReference>
<accession>A0ABR4ND07</accession>
<dbReference type="InterPro" id="IPR002110">
    <property type="entry name" value="Ankyrin_rpt"/>
</dbReference>
<gene>
    <name evidence="1" type="ORF">HK105_203067</name>
</gene>
<evidence type="ECO:0000313" key="2">
    <source>
        <dbReference type="Proteomes" id="UP001527925"/>
    </source>
</evidence>
<proteinExistence type="predicted"/>
<evidence type="ECO:0000313" key="1">
    <source>
        <dbReference type="EMBL" id="KAL2917403.1"/>
    </source>
</evidence>
<dbReference type="EMBL" id="JADGIZ020000011">
    <property type="protein sequence ID" value="KAL2917403.1"/>
    <property type="molecule type" value="Genomic_DNA"/>
</dbReference>
<name>A0ABR4ND07_9FUNG</name>
<dbReference type="Pfam" id="PF13637">
    <property type="entry name" value="Ank_4"/>
    <property type="match status" value="1"/>
</dbReference>
<keyword evidence="2" id="KW-1185">Reference proteome</keyword>
<dbReference type="SUPFAM" id="SSF48403">
    <property type="entry name" value="Ankyrin repeat"/>
    <property type="match status" value="1"/>
</dbReference>
<dbReference type="PANTHER" id="PTHR46586">
    <property type="entry name" value="ANKYRIN REPEAT-CONTAINING PROTEIN"/>
    <property type="match status" value="1"/>
</dbReference>
<sequence>MIKRPRTIPTTLIAGDTPGLAHAQPAEAQTQPLSPGQAQAGASGLAEALKAAARSVAKRVASCPSLDASLLSDLAALVAKATALDAALAAGASAQHPRACASPGPAVAPLRASVRFRPSATNEWDRMPAEIQGLILDAAGPFTKFTAGVLRALDLAGLPYELREQIWQDAVECEWQGDLSVLPDVSDGTLSALPIRSRWMLKRVAAEAFADGTVTQRVAIRNFWGDIIEFDDPDELARAAASEGAVWLLRLLIAERKQVTPHSDLAAAAAVRGHLGTIIFLDGLMQRQPWGVKVMNGAAKYGHIGVVRWLAANRKDGCSATAMNEAAKNGHLEVLQFLHTQYPHFVLSKSSSVFSFATDLRVLQWAHSHALIKKPQALLDTLAFGSPVASVQWVCATFGLRVTREMFWKACEGGRLALARWLLDQPEVEIDAASAEVVTRWSNTDMVRMIVTRNPECLGVIVLSVAMYDQHKILAWLHSNYPGCVTQDTLECAVAQGCLNTVIFLLEKVADVEWDLESARMSVIGDQSEGNGENEADLPDDAIETRERIIGLLDTQIARRRGL</sequence>
<evidence type="ECO:0008006" key="3">
    <source>
        <dbReference type="Google" id="ProtNLM"/>
    </source>
</evidence>
<dbReference type="Proteomes" id="UP001527925">
    <property type="component" value="Unassembled WGS sequence"/>
</dbReference>
<dbReference type="InterPro" id="IPR036770">
    <property type="entry name" value="Ankyrin_rpt-contain_sf"/>
</dbReference>
<dbReference type="InterPro" id="IPR052050">
    <property type="entry name" value="SecEffector_AnkRepeat"/>
</dbReference>